<evidence type="ECO:0000256" key="4">
    <source>
        <dbReference type="ARBA" id="ARBA00035207"/>
    </source>
</evidence>
<comment type="similarity">
    <text evidence="1 6">Belongs to the universal ribosomal protein uL22 family.</text>
</comment>
<dbReference type="CDD" id="cd00336">
    <property type="entry name" value="Ribosomal_L22"/>
    <property type="match status" value="1"/>
</dbReference>
<dbReference type="GO" id="GO:0022625">
    <property type="term" value="C:cytosolic large ribosomal subunit"/>
    <property type="evidence" value="ECO:0007669"/>
    <property type="project" value="TreeGrafter"/>
</dbReference>
<dbReference type="InterPro" id="IPR001063">
    <property type="entry name" value="Ribosomal_uL22"/>
</dbReference>
<dbReference type="FunFam" id="3.90.470.10:FF:000003">
    <property type="entry name" value="60S ribosomal protein L17"/>
    <property type="match status" value="1"/>
</dbReference>
<accession>A0AAN5I734</accession>
<name>A0AAN5I734_9BILA</name>
<evidence type="ECO:0000256" key="1">
    <source>
        <dbReference type="ARBA" id="ARBA00009451"/>
    </source>
</evidence>
<dbReference type="PANTHER" id="PTHR11593">
    <property type="entry name" value="60S RIBOSOMAL PROTEIN L17"/>
    <property type="match status" value="1"/>
</dbReference>
<dbReference type="Pfam" id="PF00237">
    <property type="entry name" value="Ribosomal_L22"/>
    <property type="match status" value="1"/>
</dbReference>
<dbReference type="GO" id="GO:0002181">
    <property type="term" value="P:cytoplasmic translation"/>
    <property type="evidence" value="ECO:0007669"/>
    <property type="project" value="TreeGrafter"/>
</dbReference>
<evidence type="ECO:0000256" key="7">
    <source>
        <dbReference type="SAM" id="MobiDB-lite"/>
    </source>
</evidence>
<evidence type="ECO:0000313" key="9">
    <source>
        <dbReference type="Proteomes" id="UP001328107"/>
    </source>
</evidence>
<evidence type="ECO:0000313" key="8">
    <source>
        <dbReference type="EMBL" id="GMR53625.1"/>
    </source>
</evidence>
<dbReference type="PANTHER" id="PTHR11593:SF10">
    <property type="entry name" value="60S RIBOSOMAL PROTEIN L17"/>
    <property type="match status" value="1"/>
</dbReference>
<sequence>MTKIHYTAQPENSTKSCKAKGSDLRVHFKNTSEVASAIRGMSLKRAQRYLANVMEKKEIIPFRKFKGGVGRKAQCKAFKTTQGRWPVKSCDYVLQLLRNAESNAEYKGLDVDHLVIDHIQVQRAAKMRRRTYRAHGRINPYMSSPCHMEVILAEKEDVVSKPTEAPVHVKKESKKKARRQIAAGEN</sequence>
<evidence type="ECO:0000256" key="3">
    <source>
        <dbReference type="ARBA" id="ARBA00023274"/>
    </source>
</evidence>
<organism evidence="8 9">
    <name type="scientific">Pristionchus mayeri</name>
    <dbReference type="NCBI Taxonomy" id="1317129"/>
    <lineage>
        <taxon>Eukaryota</taxon>
        <taxon>Metazoa</taxon>
        <taxon>Ecdysozoa</taxon>
        <taxon>Nematoda</taxon>
        <taxon>Chromadorea</taxon>
        <taxon>Rhabditida</taxon>
        <taxon>Rhabditina</taxon>
        <taxon>Diplogasteromorpha</taxon>
        <taxon>Diplogasteroidea</taxon>
        <taxon>Neodiplogasteridae</taxon>
        <taxon>Pristionchus</taxon>
    </lineage>
</organism>
<dbReference type="InterPro" id="IPR005721">
    <property type="entry name" value="Ribosomal_uL22_euk/arc"/>
</dbReference>
<dbReference type="SUPFAM" id="SSF54843">
    <property type="entry name" value="Ribosomal protein L22"/>
    <property type="match status" value="1"/>
</dbReference>
<dbReference type="InterPro" id="IPR018260">
    <property type="entry name" value="Ribosomal_uL22_CS"/>
</dbReference>
<dbReference type="PROSITE" id="PS00464">
    <property type="entry name" value="RIBOSOMAL_L22"/>
    <property type="match status" value="1"/>
</dbReference>
<dbReference type="InterPro" id="IPR057265">
    <property type="entry name" value="Ribosomal_uL22_arc-type"/>
</dbReference>
<dbReference type="Gene3D" id="3.90.470.10">
    <property type="entry name" value="Ribosomal protein L22/L17"/>
    <property type="match status" value="1"/>
</dbReference>
<dbReference type="HAMAP" id="MF_01331_A">
    <property type="entry name" value="Ribosomal_uL22_A"/>
    <property type="match status" value="1"/>
</dbReference>
<dbReference type="Proteomes" id="UP001328107">
    <property type="component" value="Unassembled WGS sequence"/>
</dbReference>
<dbReference type="NCBIfam" id="NF003260">
    <property type="entry name" value="PRK04223.1"/>
    <property type="match status" value="1"/>
</dbReference>
<evidence type="ECO:0000256" key="2">
    <source>
        <dbReference type="ARBA" id="ARBA00022980"/>
    </source>
</evidence>
<proteinExistence type="inferred from homology"/>
<feature type="region of interest" description="Disordered" evidence="7">
    <location>
        <begin position="161"/>
        <end position="186"/>
    </location>
</feature>
<keyword evidence="9" id="KW-1185">Reference proteome</keyword>
<comment type="caution">
    <text evidence="8">The sequence shown here is derived from an EMBL/GenBank/DDBJ whole genome shotgun (WGS) entry which is preliminary data.</text>
</comment>
<reference evidence="9" key="1">
    <citation type="submission" date="2022-10" db="EMBL/GenBank/DDBJ databases">
        <title>Genome assembly of Pristionchus species.</title>
        <authorList>
            <person name="Yoshida K."/>
            <person name="Sommer R.J."/>
        </authorList>
    </citation>
    <scope>NUCLEOTIDE SEQUENCE [LARGE SCALE GENOMIC DNA]</scope>
    <source>
        <strain evidence="9">RS5460</strain>
    </source>
</reference>
<gene>
    <name evidence="8" type="ORF">PMAYCL1PPCAC_23820</name>
</gene>
<dbReference type="NCBIfam" id="TIGR01038">
    <property type="entry name" value="uL22_arch_euk"/>
    <property type="match status" value="1"/>
</dbReference>
<protein>
    <recommendedName>
        <fullName evidence="4">Large ribosomal subunit protein uL22</fullName>
    </recommendedName>
    <alternativeName>
        <fullName evidence="5">60S ribosomal protein L17</fullName>
    </alternativeName>
</protein>
<dbReference type="EMBL" id="BTRK01000005">
    <property type="protein sequence ID" value="GMR53625.1"/>
    <property type="molecule type" value="Genomic_DNA"/>
</dbReference>
<dbReference type="GO" id="GO:0003735">
    <property type="term" value="F:structural constituent of ribosome"/>
    <property type="evidence" value="ECO:0007669"/>
    <property type="project" value="InterPro"/>
</dbReference>
<evidence type="ECO:0000256" key="6">
    <source>
        <dbReference type="RuleBase" id="RU004005"/>
    </source>
</evidence>
<dbReference type="AlphaFoldDB" id="A0AAN5I734"/>
<keyword evidence="3 6" id="KW-0687">Ribonucleoprotein</keyword>
<evidence type="ECO:0000256" key="5">
    <source>
        <dbReference type="ARBA" id="ARBA00035325"/>
    </source>
</evidence>
<keyword evidence="2 6" id="KW-0689">Ribosomal protein</keyword>
<dbReference type="InterPro" id="IPR036394">
    <property type="entry name" value="Ribosomal_uL22_sf"/>
</dbReference>